<dbReference type="Proteomes" id="UP000523000">
    <property type="component" value="Unassembled WGS sequence"/>
</dbReference>
<protein>
    <recommendedName>
        <fullName evidence="3">DUF1684 domain-containing protein</fullName>
    </recommendedName>
</protein>
<dbReference type="PANTHER" id="PTHR41913:SF1">
    <property type="entry name" value="DUF1684 DOMAIN-CONTAINING PROTEIN"/>
    <property type="match status" value="1"/>
</dbReference>
<evidence type="ECO:0000313" key="1">
    <source>
        <dbReference type="EMBL" id="MBB2995282.1"/>
    </source>
</evidence>
<dbReference type="AlphaFoldDB" id="A0A839QPW0"/>
<reference evidence="1 2" key="1">
    <citation type="submission" date="2020-08" db="EMBL/GenBank/DDBJ databases">
        <title>Sequencing the genomes of 1000 actinobacteria strains.</title>
        <authorList>
            <person name="Klenk H.-P."/>
        </authorList>
    </citation>
    <scope>NUCLEOTIDE SEQUENCE [LARGE SCALE GENOMIC DNA]</scope>
    <source>
        <strain evidence="1 2">DSM 22826</strain>
    </source>
</reference>
<gene>
    <name evidence="1" type="ORF">E9229_001473</name>
</gene>
<evidence type="ECO:0008006" key="3">
    <source>
        <dbReference type="Google" id="ProtNLM"/>
    </source>
</evidence>
<keyword evidence="2" id="KW-1185">Reference proteome</keyword>
<accession>A0A839QPW0</accession>
<dbReference type="InterPro" id="IPR012467">
    <property type="entry name" value="DUF1684"/>
</dbReference>
<evidence type="ECO:0000313" key="2">
    <source>
        <dbReference type="Proteomes" id="UP000523000"/>
    </source>
</evidence>
<name>A0A839QPW0_9MICC</name>
<dbReference type="PANTHER" id="PTHR41913">
    <property type="entry name" value="DUF1684 DOMAIN-CONTAINING PROTEIN"/>
    <property type="match status" value="1"/>
</dbReference>
<dbReference type="EMBL" id="JACHVS010000001">
    <property type="protein sequence ID" value="MBB2995282.1"/>
    <property type="molecule type" value="Genomic_DNA"/>
</dbReference>
<sequence>MNEIDAFTRWRRMREEGLAVPHGWLTLTSYQWLPAEPGAVDMLPGRWSADADGARLEVGAEEGITNTDGDPVDGILTRCVGEDESIHWVRHGDTLVELGMRGGRYMIRTRTKEHPFRTSFTGVPVFDYSPAWIVSGTYQPHEAPRVATIDTYRPDTRLEAAFDGEVLLDIAGRTVSLAARDDGNGTLSVAFFDSTNGADTAAWRHVSFPAPAPGPDAAVRVDFNRTLNYPMAFSEFAVCPAPLAGNLIPVPVTAGEKKPI</sequence>
<dbReference type="Pfam" id="PF07920">
    <property type="entry name" value="DUF1684"/>
    <property type="match status" value="1"/>
</dbReference>
<comment type="caution">
    <text evidence="1">The sequence shown here is derived from an EMBL/GenBank/DDBJ whole genome shotgun (WGS) entry which is preliminary data.</text>
</comment>
<dbReference type="RefSeq" id="WP_183510572.1">
    <property type="nucleotide sequence ID" value="NZ_BAABGK010000022.1"/>
</dbReference>
<proteinExistence type="predicted"/>
<organism evidence="1 2">
    <name type="scientific">Paeniglutamicibacter cryotolerans</name>
    <dbReference type="NCBI Taxonomy" id="670079"/>
    <lineage>
        <taxon>Bacteria</taxon>
        <taxon>Bacillati</taxon>
        <taxon>Actinomycetota</taxon>
        <taxon>Actinomycetes</taxon>
        <taxon>Micrococcales</taxon>
        <taxon>Micrococcaceae</taxon>
        <taxon>Paeniglutamicibacter</taxon>
    </lineage>
</organism>